<accession>A0A5N7APS3</accession>
<proteinExistence type="predicted"/>
<dbReference type="EMBL" id="ML736392">
    <property type="protein sequence ID" value="KAE8371842.1"/>
    <property type="molecule type" value="Genomic_DNA"/>
</dbReference>
<reference evidence="1 2" key="1">
    <citation type="submission" date="2019-04" db="EMBL/GenBank/DDBJ databases">
        <title>Friends and foes A comparative genomics studyof 23 Aspergillus species from section Flavi.</title>
        <authorList>
            <consortium name="DOE Joint Genome Institute"/>
            <person name="Kjaerbolling I."/>
            <person name="Vesth T."/>
            <person name="Frisvad J.C."/>
            <person name="Nybo J.L."/>
            <person name="Theobald S."/>
            <person name="Kildgaard S."/>
            <person name="Isbrandt T."/>
            <person name="Kuo A."/>
            <person name="Sato A."/>
            <person name="Lyhne E.K."/>
            <person name="Kogle M.E."/>
            <person name="Wiebenga A."/>
            <person name="Kun R.S."/>
            <person name="Lubbers R.J."/>
            <person name="Makela M.R."/>
            <person name="Barry K."/>
            <person name="Chovatia M."/>
            <person name="Clum A."/>
            <person name="Daum C."/>
            <person name="Haridas S."/>
            <person name="He G."/>
            <person name="LaButti K."/>
            <person name="Lipzen A."/>
            <person name="Mondo S."/>
            <person name="Riley R."/>
            <person name="Salamov A."/>
            <person name="Simmons B.A."/>
            <person name="Magnuson J.K."/>
            <person name="Henrissat B."/>
            <person name="Mortensen U.H."/>
            <person name="Larsen T.O."/>
            <person name="Devries R.P."/>
            <person name="Grigoriev I.V."/>
            <person name="Machida M."/>
            <person name="Baker S.E."/>
            <person name="Andersen M.R."/>
        </authorList>
    </citation>
    <scope>NUCLEOTIDE SEQUENCE [LARGE SCALE GENOMIC DNA]</scope>
    <source>
        <strain evidence="1 2">IBT 29228</strain>
    </source>
</reference>
<evidence type="ECO:0000313" key="1">
    <source>
        <dbReference type="EMBL" id="KAE8371842.1"/>
    </source>
</evidence>
<dbReference type="AlphaFoldDB" id="A0A5N7APS3"/>
<organism evidence="1 2">
    <name type="scientific">Aspergillus bertholletiae</name>
    <dbReference type="NCBI Taxonomy" id="1226010"/>
    <lineage>
        <taxon>Eukaryota</taxon>
        <taxon>Fungi</taxon>
        <taxon>Dikarya</taxon>
        <taxon>Ascomycota</taxon>
        <taxon>Pezizomycotina</taxon>
        <taxon>Eurotiomycetes</taxon>
        <taxon>Eurotiomycetidae</taxon>
        <taxon>Eurotiales</taxon>
        <taxon>Aspergillaceae</taxon>
        <taxon>Aspergillus</taxon>
        <taxon>Aspergillus subgen. Circumdati</taxon>
    </lineage>
</organism>
<protein>
    <submittedName>
        <fullName evidence="1">Uncharacterized protein</fullName>
    </submittedName>
</protein>
<evidence type="ECO:0000313" key="2">
    <source>
        <dbReference type="Proteomes" id="UP000326198"/>
    </source>
</evidence>
<sequence length="124" mass="13731">MHKIMENAPGRSHLEPEKITNPAVDTILSGLALWLNQTANFEKEGENLEKCVDKGLVQACRPLLDILEIDQKIKRRWGYTVLRTGPSPVRFHNTKGSAFVVPIHITGCPTASGVELYFSLTSSS</sequence>
<name>A0A5N7APS3_9EURO</name>
<keyword evidence="2" id="KW-1185">Reference proteome</keyword>
<dbReference type="OrthoDB" id="3474119at2759"/>
<dbReference type="Proteomes" id="UP000326198">
    <property type="component" value="Unassembled WGS sequence"/>
</dbReference>
<gene>
    <name evidence="1" type="ORF">BDV26DRAFT_275276</name>
</gene>